<dbReference type="InterPro" id="IPR058192">
    <property type="entry name" value="WHD_ROQ1-like"/>
</dbReference>
<dbReference type="AlphaFoldDB" id="A0A6P8DMC0"/>
<proteinExistence type="predicted"/>
<dbReference type="GeneID" id="116209070"/>
<keyword evidence="5" id="KW-1185">Reference proteome</keyword>
<dbReference type="Gene3D" id="3.80.10.10">
    <property type="entry name" value="Ribonuclease Inhibitor"/>
    <property type="match status" value="3"/>
</dbReference>
<dbReference type="PRINTS" id="PR00364">
    <property type="entry name" value="DISEASERSIST"/>
</dbReference>
<dbReference type="SUPFAM" id="SSF52200">
    <property type="entry name" value="Toll/Interleukin receptor TIR domain"/>
    <property type="match status" value="1"/>
</dbReference>
<dbReference type="GO" id="GO:0006952">
    <property type="term" value="P:defense response"/>
    <property type="evidence" value="ECO:0007669"/>
    <property type="project" value="UniProtKB-KW"/>
</dbReference>
<dbReference type="Pfam" id="PF23598">
    <property type="entry name" value="LRR_14"/>
    <property type="match status" value="1"/>
</dbReference>
<dbReference type="PANTHER" id="PTHR11017">
    <property type="entry name" value="LEUCINE-RICH REPEAT-CONTAINING PROTEIN"/>
    <property type="match status" value="1"/>
</dbReference>
<dbReference type="PANTHER" id="PTHR11017:SF570">
    <property type="entry name" value="DISEASE RESISTANCE PROTEIN (TIR-NBS CLASS)-RELATED"/>
    <property type="match status" value="1"/>
</dbReference>
<feature type="domain" description="TIR" evidence="4">
    <location>
        <begin position="27"/>
        <end position="157"/>
    </location>
</feature>
<reference evidence="5" key="1">
    <citation type="journal article" date="2020" name="Plant Biotechnol. J.">
        <title>The pomegranate (Punica granatum L.) draft genome dissects genetic divergence between soft- and hard-seeded cultivars.</title>
        <authorList>
            <person name="Luo X."/>
            <person name="Li H."/>
            <person name="Wu Z."/>
            <person name="Yao W."/>
            <person name="Zhao P."/>
            <person name="Cao D."/>
            <person name="Yu H."/>
            <person name="Li K."/>
            <person name="Poudel K."/>
            <person name="Zhao D."/>
            <person name="Zhang F."/>
            <person name="Xia X."/>
            <person name="Chen L."/>
            <person name="Wang Q."/>
            <person name="Jing D."/>
            <person name="Cao S."/>
        </authorList>
    </citation>
    <scope>NUCLEOTIDE SEQUENCE [LARGE SCALE GENOMIC DNA]</scope>
    <source>
        <strain evidence="5">cv. Tunisia</strain>
    </source>
</reference>
<dbReference type="InterPro" id="IPR002182">
    <property type="entry name" value="NB-ARC"/>
</dbReference>
<dbReference type="InterPro" id="IPR027417">
    <property type="entry name" value="P-loop_NTPase"/>
</dbReference>
<reference evidence="6" key="2">
    <citation type="submission" date="2025-08" db="UniProtKB">
        <authorList>
            <consortium name="RefSeq"/>
        </authorList>
    </citation>
    <scope>IDENTIFICATION</scope>
    <source>
        <tissue evidence="6">Leaf</tissue>
    </source>
</reference>
<sequence length="1189" mass="135684">MTNSLLFLWVEPIPYSLYNICGQNPQSDYQVFLSFRGKDTRQGFTDCLYHFLIDAGIRVFRDNEELRPGHKIKEILTAINKSLVCVPILSPNYANSKWCLLELAEMVKLKKDIMPIFYKVEANDVKLKTKLYRDQLSEYGKEYDADKVKWGRALEEVGAIFDKAQLEGTFKEVGRIKAWTLMDYPGYGEVSKEVVREILIKLQVKHKVVEGPLIGMDDHVDATRKLLHIGSADVRFVVIHGSGGVGKTTLAKVIFNQLCDSRDSSHHCCFLGNVRETAKRNGLVHLQNMLLREFNPRMREISDIDSGIKTIKDSVMNKKVLIILDDLDEHEQIENLAGDPTWFGLGSRIIVTTRNRSCILGRPGVLVYCMSVMSFGHALQLFSKHAFKMDSPPIECLQISKEVVAACGRLPLALEVMGSYLHHVDKDQWKSKIDVIASHNDVQKKLMISFEALDPRTKEIFLDIVCFFVDRETMNAKYMWEACDFQPEEGVERLKSMSLIKISEKSMFWMHDLIRDLGREIIIQENLKRPERRSRLWSTKQVKHVLLKEKGTSDTDAFCLSSSNDGFDSSLSTITAKQIKPLQSLRFLELHRVQLTGDFEYALQDLKWFSWSSHRSATREEEYLEVTNLVLQDIVVLNLSISNITDDWFWGPNKIKIGENLKVLDLSQCTELRRTPNFSKLQVLERLSLDSCGKLQEIDRSIGKLRLLKYLNIRDCQTLGGLPEEMGNLENLEELMVVHCGKDQRFSIQFPIGTLGSLSILKIESVNLFMLPPSTGALRKLKQLSIASTKVRELPETLGYLSLLTELDVSSSPVNKLPMSIGLLKDLRVMKMNSSWIRELPSSIGYLEKLEELHAADSFLEHIPEDIGRLSRLRILDLSHSNNYNSWGWPSSSRICGLPSTIYKATALQQLFLSNCDKIEELPNLPSSLTSLHVSSRSLWKLPNLSNLECLNNLKLTGNMDELVLNLPGRHPSSNANWIKNLPLLESFTFAFRSITHVQMDTSAFPRLKELRLYCPDLQIISQLPLSLSMLHLLGIRAGIRFPECLREMEGLKKLDLSHCRFVNELPQLGNVQHLRINWCTLPQSILDLSGFRMLQKFEIIDCKNLVAVRGVENMKFLNSITVFNCPSLREIYDLSKFSTLHFRLDGSLGWLEGPSCPKSYSAVGRGCYQLPEGMPETDPIEVEWKLYR</sequence>
<keyword evidence="1" id="KW-0433">Leucine-rich repeat</keyword>
<evidence type="ECO:0000256" key="2">
    <source>
        <dbReference type="ARBA" id="ARBA00022737"/>
    </source>
</evidence>
<organism evidence="5 6">
    <name type="scientific">Punica granatum</name>
    <name type="common">Pomegranate</name>
    <dbReference type="NCBI Taxonomy" id="22663"/>
    <lineage>
        <taxon>Eukaryota</taxon>
        <taxon>Viridiplantae</taxon>
        <taxon>Streptophyta</taxon>
        <taxon>Embryophyta</taxon>
        <taxon>Tracheophyta</taxon>
        <taxon>Spermatophyta</taxon>
        <taxon>Magnoliopsida</taxon>
        <taxon>eudicotyledons</taxon>
        <taxon>Gunneridae</taxon>
        <taxon>Pentapetalae</taxon>
        <taxon>rosids</taxon>
        <taxon>malvids</taxon>
        <taxon>Myrtales</taxon>
        <taxon>Lythraceae</taxon>
        <taxon>Punica</taxon>
    </lineage>
</organism>
<dbReference type="Gene3D" id="3.40.50.300">
    <property type="entry name" value="P-loop containing nucleotide triphosphate hydrolases"/>
    <property type="match status" value="1"/>
</dbReference>
<dbReference type="RefSeq" id="XP_031398492.1">
    <property type="nucleotide sequence ID" value="XM_031542632.1"/>
</dbReference>
<dbReference type="Gene3D" id="3.40.50.10140">
    <property type="entry name" value="Toll/interleukin-1 receptor homology (TIR) domain"/>
    <property type="match status" value="1"/>
</dbReference>
<dbReference type="Gene3D" id="1.10.8.430">
    <property type="entry name" value="Helical domain of apoptotic protease-activating factors"/>
    <property type="match status" value="1"/>
</dbReference>
<keyword evidence="3" id="KW-0611">Plant defense</keyword>
<evidence type="ECO:0000313" key="5">
    <source>
        <dbReference type="Proteomes" id="UP000515151"/>
    </source>
</evidence>
<dbReference type="InterPro" id="IPR055414">
    <property type="entry name" value="LRR_R13L4/SHOC2-like"/>
</dbReference>
<dbReference type="InterPro" id="IPR000157">
    <property type="entry name" value="TIR_dom"/>
</dbReference>
<evidence type="ECO:0000313" key="6">
    <source>
        <dbReference type="RefSeq" id="XP_031398492.1"/>
    </source>
</evidence>
<dbReference type="InterPro" id="IPR035897">
    <property type="entry name" value="Toll_tir_struct_dom_sf"/>
</dbReference>
<dbReference type="InterPro" id="IPR044974">
    <property type="entry name" value="Disease_R_plants"/>
</dbReference>
<dbReference type="Proteomes" id="UP000515151">
    <property type="component" value="Chromosome 5"/>
</dbReference>
<dbReference type="PROSITE" id="PS50104">
    <property type="entry name" value="TIR"/>
    <property type="match status" value="1"/>
</dbReference>
<name>A0A6P8DMC0_PUNGR</name>
<gene>
    <name evidence="6" type="primary">LOC116209070</name>
</gene>
<dbReference type="SUPFAM" id="SSF52540">
    <property type="entry name" value="P-loop containing nucleoside triphosphate hydrolases"/>
    <property type="match status" value="1"/>
</dbReference>
<dbReference type="Pfam" id="PF23282">
    <property type="entry name" value="WHD_ROQ1"/>
    <property type="match status" value="1"/>
</dbReference>
<dbReference type="Pfam" id="PF00931">
    <property type="entry name" value="NB-ARC"/>
    <property type="match status" value="1"/>
</dbReference>
<dbReference type="SMART" id="SM00255">
    <property type="entry name" value="TIR"/>
    <property type="match status" value="1"/>
</dbReference>
<dbReference type="SUPFAM" id="SSF52058">
    <property type="entry name" value="L domain-like"/>
    <property type="match status" value="2"/>
</dbReference>
<evidence type="ECO:0000259" key="4">
    <source>
        <dbReference type="PROSITE" id="PS50104"/>
    </source>
</evidence>
<dbReference type="Pfam" id="PF01582">
    <property type="entry name" value="TIR"/>
    <property type="match status" value="1"/>
</dbReference>
<dbReference type="OrthoDB" id="1394818at2759"/>
<dbReference type="InterPro" id="IPR042197">
    <property type="entry name" value="Apaf_helical"/>
</dbReference>
<dbReference type="GO" id="GO:0043531">
    <property type="term" value="F:ADP binding"/>
    <property type="evidence" value="ECO:0007669"/>
    <property type="project" value="InterPro"/>
</dbReference>
<accession>A0A6P8DMC0</accession>
<dbReference type="GO" id="GO:0007165">
    <property type="term" value="P:signal transduction"/>
    <property type="evidence" value="ECO:0007669"/>
    <property type="project" value="InterPro"/>
</dbReference>
<dbReference type="InterPro" id="IPR032675">
    <property type="entry name" value="LRR_dom_sf"/>
</dbReference>
<keyword evidence="2" id="KW-0677">Repeat</keyword>
<protein>
    <submittedName>
        <fullName evidence="6">TMV resistance protein N-like</fullName>
    </submittedName>
</protein>
<evidence type="ECO:0000256" key="1">
    <source>
        <dbReference type="ARBA" id="ARBA00022614"/>
    </source>
</evidence>
<evidence type="ECO:0000256" key="3">
    <source>
        <dbReference type="ARBA" id="ARBA00022821"/>
    </source>
</evidence>
<dbReference type="GO" id="GO:0051707">
    <property type="term" value="P:response to other organism"/>
    <property type="evidence" value="ECO:0007669"/>
    <property type="project" value="UniProtKB-ARBA"/>
</dbReference>